<feature type="domain" description="Nudix hydrolase" evidence="18">
    <location>
        <begin position="1"/>
        <end position="127"/>
    </location>
</feature>
<keyword evidence="4" id="KW-0235">DNA replication</keyword>
<dbReference type="GO" id="GO:0006281">
    <property type="term" value="P:DNA repair"/>
    <property type="evidence" value="ECO:0007669"/>
    <property type="project" value="UniProtKB-KW"/>
</dbReference>
<dbReference type="InterPro" id="IPR020476">
    <property type="entry name" value="Nudix_hydrolase"/>
</dbReference>
<evidence type="ECO:0000256" key="1">
    <source>
        <dbReference type="ARBA" id="ARBA00001946"/>
    </source>
</evidence>
<comment type="cofactor">
    <cofactor evidence="1">
        <name>Mg(2+)</name>
        <dbReference type="ChEBI" id="CHEBI:18420"/>
    </cofactor>
</comment>
<comment type="catalytic activity">
    <reaction evidence="11">
        <text>8-oxo-GTP + H2O = 8-oxo-GMP + diphosphate + H(+)</text>
        <dbReference type="Rhea" id="RHEA:67616"/>
        <dbReference type="ChEBI" id="CHEBI:15377"/>
        <dbReference type="ChEBI" id="CHEBI:15378"/>
        <dbReference type="ChEBI" id="CHEBI:33019"/>
        <dbReference type="ChEBI" id="CHEBI:143553"/>
        <dbReference type="ChEBI" id="CHEBI:145694"/>
    </reaction>
</comment>
<dbReference type="GO" id="GO:0035539">
    <property type="term" value="F:8-oxo-7,8-dihydrodeoxyguanosine triphosphate pyrophosphatase activity"/>
    <property type="evidence" value="ECO:0007669"/>
    <property type="project" value="UniProtKB-EC"/>
</dbReference>
<dbReference type="GO" id="GO:0046872">
    <property type="term" value="F:metal ion binding"/>
    <property type="evidence" value="ECO:0007669"/>
    <property type="project" value="UniProtKB-KW"/>
</dbReference>
<evidence type="ECO:0000313" key="19">
    <source>
        <dbReference type="EMBL" id="NWK57221.1"/>
    </source>
</evidence>
<dbReference type="PROSITE" id="PS00893">
    <property type="entry name" value="NUDIX_BOX"/>
    <property type="match status" value="1"/>
</dbReference>
<evidence type="ECO:0000259" key="18">
    <source>
        <dbReference type="PROSITE" id="PS51462"/>
    </source>
</evidence>
<keyword evidence="5" id="KW-0479">Metal-binding</keyword>
<dbReference type="InterPro" id="IPR020084">
    <property type="entry name" value="NUDIX_hydrolase_CS"/>
</dbReference>
<keyword evidence="6" id="KW-0227">DNA damage</keyword>
<evidence type="ECO:0000256" key="14">
    <source>
        <dbReference type="ARBA" id="ARBA00041592"/>
    </source>
</evidence>
<dbReference type="Proteomes" id="UP000557872">
    <property type="component" value="Unassembled WGS sequence"/>
</dbReference>
<dbReference type="Pfam" id="PF00293">
    <property type="entry name" value="NUDIX"/>
    <property type="match status" value="1"/>
</dbReference>
<dbReference type="PANTHER" id="PTHR47707:SF1">
    <property type="entry name" value="NUDIX HYDROLASE FAMILY PROTEIN"/>
    <property type="match status" value="1"/>
</dbReference>
<evidence type="ECO:0000256" key="2">
    <source>
        <dbReference type="ARBA" id="ARBA00005582"/>
    </source>
</evidence>
<evidence type="ECO:0000256" key="13">
    <source>
        <dbReference type="ARBA" id="ARBA00040794"/>
    </source>
</evidence>
<gene>
    <name evidence="19" type="ORF">HW115_16480</name>
</gene>
<dbReference type="AlphaFoldDB" id="A0A851GN11"/>
<dbReference type="CDD" id="cd03425">
    <property type="entry name" value="NUDIX_MutT_NudA_like"/>
    <property type="match status" value="1"/>
</dbReference>
<evidence type="ECO:0000256" key="8">
    <source>
        <dbReference type="ARBA" id="ARBA00022842"/>
    </source>
</evidence>
<dbReference type="GO" id="GO:0044715">
    <property type="term" value="F:8-oxo-dGDP phosphatase activity"/>
    <property type="evidence" value="ECO:0007669"/>
    <property type="project" value="TreeGrafter"/>
</dbReference>
<dbReference type="SUPFAM" id="SSF55811">
    <property type="entry name" value="Nudix"/>
    <property type="match status" value="1"/>
</dbReference>
<dbReference type="InterPro" id="IPR015797">
    <property type="entry name" value="NUDIX_hydrolase-like_dom_sf"/>
</dbReference>
<evidence type="ECO:0000256" key="3">
    <source>
        <dbReference type="ARBA" id="ARBA00022457"/>
    </source>
</evidence>
<dbReference type="PANTHER" id="PTHR47707">
    <property type="entry name" value="8-OXO-DGTP DIPHOSPHATASE"/>
    <property type="match status" value="1"/>
</dbReference>
<evidence type="ECO:0000256" key="17">
    <source>
        <dbReference type="RuleBase" id="RU003476"/>
    </source>
</evidence>
<evidence type="ECO:0000256" key="16">
    <source>
        <dbReference type="ARBA" id="ARBA00042798"/>
    </source>
</evidence>
<keyword evidence="8" id="KW-0460">Magnesium</keyword>
<organism evidence="19 20">
    <name type="scientific">Oceaniferula marina</name>
    <dbReference type="NCBI Taxonomy" id="2748318"/>
    <lineage>
        <taxon>Bacteria</taxon>
        <taxon>Pseudomonadati</taxon>
        <taxon>Verrucomicrobiota</taxon>
        <taxon>Verrucomicrobiia</taxon>
        <taxon>Verrucomicrobiales</taxon>
        <taxon>Verrucomicrobiaceae</taxon>
        <taxon>Oceaniferula</taxon>
    </lineage>
</organism>
<dbReference type="GO" id="GO:0006260">
    <property type="term" value="P:DNA replication"/>
    <property type="evidence" value="ECO:0007669"/>
    <property type="project" value="UniProtKB-KW"/>
</dbReference>
<evidence type="ECO:0000256" key="4">
    <source>
        <dbReference type="ARBA" id="ARBA00022705"/>
    </source>
</evidence>
<dbReference type="GO" id="GO:0044716">
    <property type="term" value="F:8-oxo-GDP phosphatase activity"/>
    <property type="evidence" value="ECO:0007669"/>
    <property type="project" value="TreeGrafter"/>
</dbReference>
<proteinExistence type="inferred from homology"/>
<evidence type="ECO:0000313" key="20">
    <source>
        <dbReference type="Proteomes" id="UP000557872"/>
    </source>
</evidence>
<protein>
    <recommendedName>
        <fullName evidence="13">8-oxo-dGTP diphosphatase</fullName>
        <ecNumber evidence="12">3.6.1.55</ecNumber>
    </recommendedName>
    <alternativeName>
        <fullName evidence="16">7,8-dihydro-8-oxoguanine-triphosphatase</fullName>
    </alternativeName>
    <alternativeName>
        <fullName evidence="15">Mutator protein MutT</fullName>
    </alternativeName>
    <alternativeName>
        <fullName evidence="14">dGTP pyrophosphohydrolase</fullName>
    </alternativeName>
</protein>
<comment type="catalytic activity">
    <reaction evidence="10">
        <text>8-oxo-dGTP + H2O = 8-oxo-dGMP + diphosphate + H(+)</text>
        <dbReference type="Rhea" id="RHEA:31575"/>
        <dbReference type="ChEBI" id="CHEBI:15377"/>
        <dbReference type="ChEBI" id="CHEBI:15378"/>
        <dbReference type="ChEBI" id="CHEBI:33019"/>
        <dbReference type="ChEBI" id="CHEBI:63224"/>
        <dbReference type="ChEBI" id="CHEBI:77896"/>
        <dbReference type="EC" id="3.6.1.55"/>
    </reaction>
</comment>
<evidence type="ECO:0000256" key="12">
    <source>
        <dbReference type="ARBA" id="ARBA00038905"/>
    </source>
</evidence>
<evidence type="ECO:0000256" key="7">
    <source>
        <dbReference type="ARBA" id="ARBA00022801"/>
    </source>
</evidence>
<keyword evidence="7 17" id="KW-0378">Hydrolase</keyword>
<evidence type="ECO:0000256" key="9">
    <source>
        <dbReference type="ARBA" id="ARBA00023204"/>
    </source>
</evidence>
<evidence type="ECO:0000256" key="10">
    <source>
        <dbReference type="ARBA" id="ARBA00035861"/>
    </source>
</evidence>
<dbReference type="PRINTS" id="PR00502">
    <property type="entry name" value="NUDIXFAMILY"/>
</dbReference>
<dbReference type="EC" id="3.6.1.55" evidence="12"/>
<dbReference type="InterPro" id="IPR047127">
    <property type="entry name" value="MutT-like"/>
</dbReference>
<keyword evidence="20" id="KW-1185">Reference proteome</keyword>
<evidence type="ECO:0000256" key="11">
    <source>
        <dbReference type="ARBA" id="ARBA00036904"/>
    </source>
</evidence>
<dbReference type="EMBL" id="JACBAZ010000008">
    <property type="protein sequence ID" value="NWK57221.1"/>
    <property type="molecule type" value="Genomic_DNA"/>
</dbReference>
<keyword evidence="3" id="KW-0515">Mutator protein</keyword>
<dbReference type="Gene3D" id="3.90.79.10">
    <property type="entry name" value="Nucleoside Triphosphate Pyrophosphohydrolase"/>
    <property type="match status" value="1"/>
</dbReference>
<sequence length="129" mass="14552">MINVVCAVIQDDDGRVMACQRSEHQSHAGKWEFPGGKVETGEDPRDALRREIREELGCEIEVGDRLPEVKHDYGDVAICLIPFVCRLGEGAEPVPHEHAAVRWLEEGDFPSLDWAEADIPIWRHWIGGQ</sequence>
<evidence type="ECO:0000256" key="6">
    <source>
        <dbReference type="ARBA" id="ARBA00022763"/>
    </source>
</evidence>
<comment type="similarity">
    <text evidence="2 17">Belongs to the Nudix hydrolase family.</text>
</comment>
<keyword evidence="9" id="KW-0234">DNA repair</keyword>
<accession>A0A851GN11</accession>
<evidence type="ECO:0000256" key="5">
    <source>
        <dbReference type="ARBA" id="ARBA00022723"/>
    </source>
</evidence>
<comment type="caution">
    <text evidence="19">The sequence shown here is derived from an EMBL/GenBank/DDBJ whole genome shotgun (WGS) entry which is preliminary data.</text>
</comment>
<evidence type="ECO:0000256" key="15">
    <source>
        <dbReference type="ARBA" id="ARBA00041979"/>
    </source>
</evidence>
<reference evidence="19 20" key="1">
    <citation type="submission" date="2020-07" db="EMBL/GenBank/DDBJ databases">
        <title>Roseicoccus Jingziensis gen. nov., sp. nov., isolated from coastal seawater.</title>
        <authorList>
            <person name="Feng X."/>
        </authorList>
    </citation>
    <scope>NUCLEOTIDE SEQUENCE [LARGE SCALE GENOMIC DNA]</scope>
    <source>
        <strain evidence="19 20">N1E253</strain>
    </source>
</reference>
<dbReference type="InterPro" id="IPR000086">
    <property type="entry name" value="NUDIX_hydrolase_dom"/>
</dbReference>
<dbReference type="GO" id="GO:0008413">
    <property type="term" value="F:8-oxo-7,8-dihydroguanosine triphosphate pyrophosphatase activity"/>
    <property type="evidence" value="ECO:0007669"/>
    <property type="project" value="TreeGrafter"/>
</dbReference>
<name>A0A851GN11_9BACT</name>
<dbReference type="PROSITE" id="PS51462">
    <property type="entry name" value="NUDIX"/>
    <property type="match status" value="1"/>
</dbReference>